<feature type="compositionally biased region" description="Low complexity" evidence="1">
    <location>
        <begin position="256"/>
        <end position="289"/>
    </location>
</feature>
<accession>A0ABY8TNM8</accession>
<feature type="domain" description="Coenzyme Q-binding protein COQ10 START" evidence="2">
    <location>
        <begin position="68"/>
        <end position="239"/>
    </location>
</feature>
<evidence type="ECO:0000313" key="3">
    <source>
        <dbReference type="EMBL" id="WIA10565.1"/>
    </source>
</evidence>
<evidence type="ECO:0000256" key="1">
    <source>
        <dbReference type="SAM" id="MobiDB-lite"/>
    </source>
</evidence>
<name>A0ABY8TNM8_TETOB</name>
<dbReference type="InterPro" id="IPR023393">
    <property type="entry name" value="START-like_dom_sf"/>
</dbReference>
<dbReference type="InterPro" id="IPR005031">
    <property type="entry name" value="COQ10_START"/>
</dbReference>
<dbReference type="SUPFAM" id="SSF55961">
    <property type="entry name" value="Bet v1-like"/>
    <property type="match status" value="1"/>
</dbReference>
<feature type="region of interest" description="Disordered" evidence="1">
    <location>
        <begin position="247"/>
        <end position="302"/>
    </location>
</feature>
<sequence>MRSQLQAGQRALGCPRSGIISLGHQQYRAFVKPGASTATKKHSGSQSVAVELTNTSFSSRKLNATVLIGAPLDVVWGALTDYDHLGTFIPSLVENRCLERRPQGCLLYQVGAQDVAMGVKFSAACTLEIQEYPTGIPDGLCTVDGNWDYYFPRPWGGSSSNDSISASVSSMSSMEVDVWRDISFSAVEGDFKAFKGIWRIQMNDEDSSFLHYSLFVKPHPWLPVGLIQSRIKNEVVTNLKAVRRHTEHVYKRQVKQQQQQQQQQQAGAGPLSSASSSTMSSSTLSTSSSVGTDADDTAGSGM</sequence>
<evidence type="ECO:0000259" key="2">
    <source>
        <dbReference type="Pfam" id="PF03364"/>
    </source>
</evidence>
<dbReference type="Proteomes" id="UP001244341">
    <property type="component" value="Chromosome 2b"/>
</dbReference>
<dbReference type="EMBL" id="CP126209">
    <property type="protein sequence ID" value="WIA10565.1"/>
    <property type="molecule type" value="Genomic_DNA"/>
</dbReference>
<dbReference type="PANTHER" id="PTHR34060">
    <property type="entry name" value="POLYKETIDE CYCLASE / DEHYDRASE AND LIPID TRANSPORT PROTEIN"/>
    <property type="match status" value="1"/>
</dbReference>
<dbReference type="Gene3D" id="3.30.530.20">
    <property type="match status" value="2"/>
</dbReference>
<keyword evidence="4" id="KW-1185">Reference proteome</keyword>
<organism evidence="3 4">
    <name type="scientific">Tetradesmus obliquus</name>
    <name type="common">Green alga</name>
    <name type="synonym">Acutodesmus obliquus</name>
    <dbReference type="NCBI Taxonomy" id="3088"/>
    <lineage>
        <taxon>Eukaryota</taxon>
        <taxon>Viridiplantae</taxon>
        <taxon>Chlorophyta</taxon>
        <taxon>core chlorophytes</taxon>
        <taxon>Chlorophyceae</taxon>
        <taxon>CS clade</taxon>
        <taxon>Sphaeropleales</taxon>
        <taxon>Scenedesmaceae</taxon>
        <taxon>Tetradesmus</taxon>
    </lineage>
</organism>
<proteinExistence type="predicted"/>
<dbReference type="Pfam" id="PF03364">
    <property type="entry name" value="Polyketide_cyc"/>
    <property type="match status" value="1"/>
</dbReference>
<dbReference type="PANTHER" id="PTHR34060:SF1">
    <property type="entry name" value="POLYKETIDE CYCLASE _ DEHYDRASE AND LIPID TRANSPORT PROTEIN"/>
    <property type="match status" value="1"/>
</dbReference>
<reference evidence="3 4" key="1">
    <citation type="submission" date="2023-05" db="EMBL/GenBank/DDBJ databases">
        <title>A 100% complete, gapless, phased diploid assembly of the Scenedesmus obliquus UTEX 3031 genome.</title>
        <authorList>
            <person name="Biondi T.C."/>
            <person name="Hanschen E.R."/>
            <person name="Kwon T."/>
            <person name="Eng W."/>
            <person name="Kruse C.P.S."/>
            <person name="Koehler S.I."/>
            <person name="Kunde Y."/>
            <person name="Gleasner C.D."/>
            <person name="You Mak K.T."/>
            <person name="Polle J."/>
            <person name="Hovde B.T."/>
            <person name="Starkenburg S.R."/>
        </authorList>
    </citation>
    <scope>NUCLEOTIDE SEQUENCE [LARGE SCALE GENOMIC DNA]</scope>
    <source>
        <strain evidence="3 4">DOE0152z</strain>
    </source>
</reference>
<protein>
    <recommendedName>
        <fullName evidence="2">Coenzyme Q-binding protein COQ10 START domain-containing protein</fullName>
    </recommendedName>
</protein>
<evidence type="ECO:0000313" key="4">
    <source>
        <dbReference type="Proteomes" id="UP001244341"/>
    </source>
</evidence>
<gene>
    <name evidence="3" type="ORF">OEZ85_010752</name>
</gene>